<dbReference type="OrthoDB" id="7503672at2759"/>
<name>A0A4C1Y9I2_EUMVA</name>
<proteinExistence type="predicted"/>
<evidence type="ECO:0000313" key="1">
    <source>
        <dbReference type="EMBL" id="GBP71532.1"/>
    </source>
</evidence>
<reference evidence="1 2" key="1">
    <citation type="journal article" date="2019" name="Commun. Biol.">
        <title>The bagworm genome reveals a unique fibroin gene that provides high tensile strength.</title>
        <authorList>
            <person name="Kono N."/>
            <person name="Nakamura H."/>
            <person name="Ohtoshi R."/>
            <person name="Tomita M."/>
            <person name="Numata K."/>
            <person name="Arakawa K."/>
        </authorList>
    </citation>
    <scope>NUCLEOTIDE SEQUENCE [LARGE SCALE GENOMIC DNA]</scope>
</reference>
<evidence type="ECO:0000313" key="2">
    <source>
        <dbReference type="Proteomes" id="UP000299102"/>
    </source>
</evidence>
<dbReference type="AlphaFoldDB" id="A0A4C1Y9I2"/>
<dbReference type="Proteomes" id="UP000299102">
    <property type="component" value="Unassembled WGS sequence"/>
</dbReference>
<protein>
    <submittedName>
        <fullName evidence="1">Uncharacterized protein</fullName>
    </submittedName>
</protein>
<accession>A0A4C1Y9I2</accession>
<organism evidence="1 2">
    <name type="scientific">Eumeta variegata</name>
    <name type="common">Bagworm moth</name>
    <name type="synonym">Eumeta japonica</name>
    <dbReference type="NCBI Taxonomy" id="151549"/>
    <lineage>
        <taxon>Eukaryota</taxon>
        <taxon>Metazoa</taxon>
        <taxon>Ecdysozoa</taxon>
        <taxon>Arthropoda</taxon>
        <taxon>Hexapoda</taxon>
        <taxon>Insecta</taxon>
        <taxon>Pterygota</taxon>
        <taxon>Neoptera</taxon>
        <taxon>Endopterygota</taxon>
        <taxon>Lepidoptera</taxon>
        <taxon>Glossata</taxon>
        <taxon>Ditrysia</taxon>
        <taxon>Tineoidea</taxon>
        <taxon>Psychidae</taxon>
        <taxon>Oiketicinae</taxon>
        <taxon>Eumeta</taxon>
    </lineage>
</organism>
<sequence>MVVSSFTKKTVIIRLEALRAHATLRWTITKFVTEIDTAALEFCKPVINNRLTWCFIAKISSKPSEPLLSGQKTLIILENHTT</sequence>
<comment type="caution">
    <text evidence="1">The sequence shown here is derived from an EMBL/GenBank/DDBJ whole genome shotgun (WGS) entry which is preliminary data.</text>
</comment>
<keyword evidence="2" id="KW-1185">Reference proteome</keyword>
<gene>
    <name evidence="1" type="ORF">EVAR_50592_1</name>
</gene>
<dbReference type="EMBL" id="BGZK01001112">
    <property type="protein sequence ID" value="GBP71532.1"/>
    <property type="molecule type" value="Genomic_DNA"/>
</dbReference>